<proteinExistence type="predicted"/>
<evidence type="ECO:0008006" key="4">
    <source>
        <dbReference type="Google" id="ProtNLM"/>
    </source>
</evidence>
<evidence type="ECO:0000313" key="3">
    <source>
        <dbReference type="Proteomes" id="UP001499854"/>
    </source>
</evidence>
<keyword evidence="1" id="KW-1133">Transmembrane helix</keyword>
<dbReference type="EMBL" id="BAAAQM010000084">
    <property type="protein sequence ID" value="GAA2004911.1"/>
    <property type="molecule type" value="Genomic_DNA"/>
</dbReference>
<feature type="transmembrane region" description="Helical" evidence="1">
    <location>
        <begin position="349"/>
        <end position="370"/>
    </location>
</feature>
<dbReference type="Proteomes" id="UP001499854">
    <property type="component" value="Unassembled WGS sequence"/>
</dbReference>
<accession>A0ABN2TCM5</accession>
<feature type="transmembrane region" description="Helical" evidence="1">
    <location>
        <begin position="196"/>
        <end position="213"/>
    </location>
</feature>
<keyword evidence="1" id="KW-0472">Membrane</keyword>
<feature type="transmembrane region" description="Helical" evidence="1">
    <location>
        <begin position="265"/>
        <end position="290"/>
    </location>
</feature>
<feature type="transmembrane region" description="Helical" evidence="1">
    <location>
        <begin position="436"/>
        <end position="462"/>
    </location>
</feature>
<evidence type="ECO:0000313" key="2">
    <source>
        <dbReference type="EMBL" id="GAA2004911.1"/>
    </source>
</evidence>
<gene>
    <name evidence="2" type="ORF">GCM10009838_83910</name>
</gene>
<dbReference type="RefSeq" id="WP_344662812.1">
    <property type="nucleotide sequence ID" value="NZ_BAAAQM010000084.1"/>
</dbReference>
<keyword evidence="1" id="KW-0812">Transmembrane</keyword>
<comment type="caution">
    <text evidence="2">The sequence shown here is derived from an EMBL/GenBank/DDBJ whole genome shotgun (WGS) entry which is preliminary data.</text>
</comment>
<keyword evidence="3" id="KW-1185">Reference proteome</keyword>
<evidence type="ECO:0000256" key="1">
    <source>
        <dbReference type="SAM" id="Phobius"/>
    </source>
</evidence>
<reference evidence="2 3" key="1">
    <citation type="journal article" date="2019" name="Int. J. Syst. Evol. Microbiol.">
        <title>The Global Catalogue of Microorganisms (GCM) 10K type strain sequencing project: providing services to taxonomists for standard genome sequencing and annotation.</title>
        <authorList>
            <consortium name="The Broad Institute Genomics Platform"/>
            <consortium name="The Broad Institute Genome Sequencing Center for Infectious Disease"/>
            <person name="Wu L."/>
            <person name="Ma J."/>
        </authorList>
    </citation>
    <scope>NUCLEOTIDE SEQUENCE [LARGE SCALE GENOMIC DNA]</scope>
    <source>
        <strain evidence="2 3">JCM 16013</strain>
    </source>
</reference>
<feature type="transmembrane region" description="Helical" evidence="1">
    <location>
        <begin position="411"/>
        <end position="429"/>
    </location>
</feature>
<feature type="transmembrane region" description="Helical" evidence="1">
    <location>
        <begin position="130"/>
        <end position="151"/>
    </location>
</feature>
<organism evidence="2 3">
    <name type="scientific">Catenulispora subtropica</name>
    <dbReference type="NCBI Taxonomy" id="450798"/>
    <lineage>
        <taxon>Bacteria</taxon>
        <taxon>Bacillati</taxon>
        <taxon>Actinomycetota</taxon>
        <taxon>Actinomycetes</taxon>
        <taxon>Catenulisporales</taxon>
        <taxon>Catenulisporaceae</taxon>
        <taxon>Catenulispora</taxon>
    </lineage>
</organism>
<feature type="transmembrane region" description="Helical" evidence="1">
    <location>
        <begin position="225"/>
        <end position="245"/>
    </location>
</feature>
<protein>
    <recommendedName>
        <fullName evidence="4">Glycosyltransferase RgtA/B/C/D-like domain-containing protein</fullName>
    </recommendedName>
</protein>
<feature type="transmembrane region" description="Helical" evidence="1">
    <location>
        <begin position="96"/>
        <end position="118"/>
    </location>
</feature>
<name>A0ABN2TCM5_9ACTN</name>
<feature type="transmembrane region" description="Helical" evidence="1">
    <location>
        <begin position="382"/>
        <end position="399"/>
    </location>
</feature>
<feature type="transmembrane region" description="Helical" evidence="1">
    <location>
        <begin position="24"/>
        <end position="51"/>
    </location>
</feature>
<sequence length="568" mass="59002">MALGLADDTRATSAGGTPSRSRAWLLPLGAALLLGVFLPLAYAALSGNLGIPHNDTWAFGRSAQEFARTGHLPMFNWNMMGLAGQVVLVWPVGASLAAQSVVVAGLAVAGLAACFDVLCGAFGPEGRRRAAVGTLVVALWPGFALLSTSFMTDVPAFAAVAGTLALGRRALDGASGRWLAASCAVGLWGATVREQVLAAPAAVLAVALFRARYRADRERGHRRPVFTVAQVLGAGVLILAALGVFELWRRGIPGGGAPDFTVRTVTAEFVAVALVQGLLTVALAVSPVVLAVVRPRAWGRRAWTAGAVTLGAGLLAAWDKGAFLGNYVGHDGAYSAATASGRPLLLGNVWWAVLGWLACVSAALLVGHVVQRVGERGWGLGVRPEILLFAVVTVLGTVLEVGQGRDIYDRYLLPLAIPALVVLLTGPLPTSRRFGAAALASAVSAGLVVVTGATLVANAFAFDATVWRTATRLVDSGQADAAHVEAGLVWDGYHSPAAMADHPDRSVGVDMFGALRYLPNHSPCFVVSPSSRAAAGWRLVSVQHYKTYGLAGDARVYVYRVEGSQGCQ</sequence>
<feature type="transmembrane region" description="Helical" evidence="1">
    <location>
        <begin position="72"/>
        <end position="90"/>
    </location>
</feature>